<dbReference type="PANTHER" id="PTHR46586:SF4">
    <property type="match status" value="1"/>
</dbReference>
<protein>
    <recommendedName>
        <fullName evidence="3">Ankyrin repeat protein</fullName>
    </recommendedName>
</protein>
<gene>
    <name evidence="1" type="ORF">PPL_01821</name>
</gene>
<dbReference type="Gene3D" id="1.25.40.20">
    <property type="entry name" value="Ankyrin repeat-containing domain"/>
    <property type="match status" value="1"/>
</dbReference>
<dbReference type="Pfam" id="PF13637">
    <property type="entry name" value="Ank_4"/>
    <property type="match status" value="1"/>
</dbReference>
<dbReference type="InterPro" id="IPR052050">
    <property type="entry name" value="SecEffector_AnkRepeat"/>
</dbReference>
<dbReference type="AlphaFoldDB" id="D3B0K4"/>
<keyword evidence="2" id="KW-1185">Reference proteome</keyword>
<dbReference type="PANTHER" id="PTHR46586">
    <property type="entry name" value="ANKYRIN REPEAT-CONTAINING PROTEIN"/>
    <property type="match status" value="1"/>
</dbReference>
<dbReference type="RefSeq" id="XP_020436939.1">
    <property type="nucleotide sequence ID" value="XM_020572822.1"/>
</dbReference>
<proteinExistence type="predicted"/>
<sequence>MNLKSTVCVYYLNEKETVSIYDPDTSYGKDDFTQNRYRWSDVRSTPKVLAGNGYIQYLKEHFKKNSIRLVSSQDKIAMLRNAIRANRLDVLRYIVEELRVKLDEDKDISQVYDLMYFASIYSGSDHTIIEYLASFDKEMQWNYLAALGVSPFSLNMETVKYFTKRLQLIQEEEEEDKEETGKSYFSLLNPNVFNCAARVGRIDMIEWLVRNRPQDRANSSMYFQAVSNNHVHVLDYLGTENSDSYGHSILMDVAALTGSLKTLKWLHYNNYGECTASAIDNAALSNSLDIIKWLNENRTEGATTLAMDNAAYKGNLKIVKYLHFNRTEGCTSYAFEAAKVHGDTEMLTWLRENRTEAMNLNANV</sequence>
<dbReference type="Proteomes" id="UP000001396">
    <property type="component" value="Unassembled WGS sequence"/>
</dbReference>
<evidence type="ECO:0000313" key="2">
    <source>
        <dbReference type="Proteomes" id="UP000001396"/>
    </source>
</evidence>
<comment type="caution">
    <text evidence="1">The sequence shown here is derived from an EMBL/GenBank/DDBJ whole genome shotgun (WGS) entry which is preliminary data.</text>
</comment>
<dbReference type="InterPro" id="IPR036770">
    <property type="entry name" value="Ankyrin_rpt-contain_sf"/>
</dbReference>
<evidence type="ECO:0000313" key="1">
    <source>
        <dbReference type="EMBL" id="EFA84828.1"/>
    </source>
</evidence>
<organism evidence="1 2">
    <name type="scientific">Heterostelium pallidum (strain ATCC 26659 / Pp 5 / PN500)</name>
    <name type="common">Cellular slime mold</name>
    <name type="synonym">Polysphondylium pallidum</name>
    <dbReference type="NCBI Taxonomy" id="670386"/>
    <lineage>
        <taxon>Eukaryota</taxon>
        <taxon>Amoebozoa</taxon>
        <taxon>Evosea</taxon>
        <taxon>Eumycetozoa</taxon>
        <taxon>Dictyostelia</taxon>
        <taxon>Acytosteliales</taxon>
        <taxon>Acytosteliaceae</taxon>
        <taxon>Heterostelium</taxon>
    </lineage>
</organism>
<name>D3B0K4_HETP5</name>
<dbReference type="EMBL" id="ADBJ01000008">
    <property type="protein sequence ID" value="EFA84828.1"/>
    <property type="molecule type" value="Genomic_DNA"/>
</dbReference>
<dbReference type="GeneID" id="31357348"/>
<reference evidence="1 2" key="1">
    <citation type="journal article" date="2011" name="Genome Res.">
        <title>Phylogeny-wide analysis of social amoeba genomes highlights ancient origins for complex intercellular communication.</title>
        <authorList>
            <person name="Heidel A.J."/>
            <person name="Lawal H.M."/>
            <person name="Felder M."/>
            <person name="Schilde C."/>
            <person name="Helps N.R."/>
            <person name="Tunggal B."/>
            <person name="Rivero F."/>
            <person name="John U."/>
            <person name="Schleicher M."/>
            <person name="Eichinger L."/>
            <person name="Platzer M."/>
            <person name="Noegel A.A."/>
            <person name="Schaap P."/>
            <person name="Gloeckner G."/>
        </authorList>
    </citation>
    <scope>NUCLEOTIDE SEQUENCE [LARGE SCALE GENOMIC DNA]</scope>
    <source>
        <strain evidence="2">ATCC 26659 / Pp 5 / PN500</strain>
    </source>
</reference>
<evidence type="ECO:0008006" key="3">
    <source>
        <dbReference type="Google" id="ProtNLM"/>
    </source>
</evidence>
<dbReference type="SUPFAM" id="SSF48403">
    <property type="entry name" value="Ankyrin repeat"/>
    <property type="match status" value="1"/>
</dbReference>
<dbReference type="InterPro" id="IPR002110">
    <property type="entry name" value="Ankyrin_rpt"/>
</dbReference>
<dbReference type="InParanoid" id="D3B0K4"/>
<accession>D3B0K4</accession>